<feature type="signal peptide" evidence="2">
    <location>
        <begin position="1"/>
        <end position="23"/>
    </location>
</feature>
<dbReference type="AlphaFoldDB" id="A0A938XZ33"/>
<keyword evidence="2" id="KW-0732">Signal</keyword>
<dbReference type="SUPFAM" id="SSF82171">
    <property type="entry name" value="DPP6 N-terminal domain-like"/>
    <property type="match status" value="1"/>
</dbReference>
<proteinExistence type="predicted"/>
<dbReference type="EMBL" id="JAERTX010000003">
    <property type="protein sequence ID" value="MBM9458851.1"/>
    <property type="molecule type" value="Genomic_DNA"/>
</dbReference>
<feature type="chain" id="PRO_5036853517" evidence="2">
    <location>
        <begin position="24"/>
        <end position="335"/>
    </location>
</feature>
<gene>
    <name evidence="3" type="ORF">JK386_02980</name>
</gene>
<accession>A0A938XZ33</accession>
<dbReference type="RefSeq" id="WP_205290165.1">
    <property type="nucleotide sequence ID" value="NZ_CP074406.1"/>
</dbReference>
<evidence type="ECO:0000256" key="1">
    <source>
        <dbReference type="SAM" id="MobiDB-lite"/>
    </source>
</evidence>
<reference evidence="3" key="1">
    <citation type="submission" date="2021-01" db="EMBL/GenBank/DDBJ databases">
        <title>Novel species in genus Nocardioides.</title>
        <authorList>
            <person name="Zhang G."/>
        </authorList>
    </citation>
    <scope>NUCLEOTIDE SEQUENCE</scope>
    <source>
        <strain evidence="3">Zg-536</strain>
    </source>
</reference>
<comment type="caution">
    <text evidence="3">The sequence shown here is derived from an EMBL/GenBank/DDBJ whole genome shotgun (WGS) entry which is preliminary data.</text>
</comment>
<feature type="compositionally biased region" description="Gly residues" evidence="1">
    <location>
        <begin position="27"/>
        <end position="38"/>
    </location>
</feature>
<evidence type="ECO:0000313" key="4">
    <source>
        <dbReference type="Proteomes" id="UP000663791"/>
    </source>
</evidence>
<evidence type="ECO:0000313" key="3">
    <source>
        <dbReference type="EMBL" id="MBM9458851.1"/>
    </source>
</evidence>
<keyword evidence="4" id="KW-1185">Reference proteome</keyword>
<protein>
    <submittedName>
        <fullName evidence="3">Uncharacterized protein</fullName>
    </submittedName>
</protein>
<organism evidence="3 4">
    <name type="scientific">Nocardioides faecalis</name>
    <dbReference type="NCBI Taxonomy" id="2803858"/>
    <lineage>
        <taxon>Bacteria</taxon>
        <taxon>Bacillati</taxon>
        <taxon>Actinomycetota</taxon>
        <taxon>Actinomycetes</taxon>
        <taxon>Propionibacteriales</taxon>
        <taxon>Nocardioidaceae</taxon>
        <taxon>Nocardioides</taxon>
    </lineage>
</organism>
<sequence length="335" mass="34495">MRAPRLRSVLLLVLPLCAGCLGAGSDGGSDGGADGRPQGGPATAGAASWQRSDAPLTADVLPFAVDGTVHVGDERIDTGATLATFVVAGDGVYFVADEDPDDGFLPQSGTGELQFADRDGEVVETGVEILLTSLRASPDGHHLAALDMASGEKDAFGTPQAALVVWDLAAGEEVVRGTEATGDPDEDDLAALYSELNMHIASIDDDGLVLETSSTWVYDFATGGGKRVNDQVEFSSALDAPAGEWRLDGRGREQTMLGPGGARVKPDLDPARLELFGWVDATTSYGVLNGDPEVLVTCVVPTGACTELDGTAGQRVVLPAGLSEPGLDLTGQSDD</sequence>
<feature type="region of interest" description="Disordered" evidence="1">
    <location>
        <begin position="27"/>
        <end position="48"/>
    </location>
</feature>
<dbReference type="Proteomes" id="UP000663791">
    <property type="component" value="Unassembled WGS sequence"/>
</dbReference>
<evidence type="ECO:0000256" key="2">
    <source>
        <dbReference type="SAM" id="SignalP"/>
    </source>
</evidence>
<name>A0A938XZ33_9ACTN</name>